<dbReference type="AlphaFoldDB" id="A0A2G5EZ72"/>
<reference evidence="1 2" key="1">
    <citation type="submission" date="2017-09" db="EMBL/GenBank/DDBJ databases">
        <title>WGS assembly of Aquilegia coerulea Goldsmith.</title>
        <authorList>
            <person name="Hodges S."/>
            <person name="Kramer E."/>
            <person name="Nordborg M."/>
            <person name="Tomkins J."/>
            <person name="Borevitz J."/>
            <person name="Derieg N."/>
            <person name="Yan J."/>
            <person name="Mihaltcheva S."/>
            <person name="Hayes R.D."/>
            <person name="Rokhsar D."/>
        </authorList>
    </citation>
    <scope>NUCLEOTIDE SEQUENCE [LARGE SCALE GENOMIC DNA]</scope>
    <source>
        <strain evidence="2">cv. Goldsmith</strain>
    </source>
</reference>
<sequence>MLELGKETISTSKWIFLSCNSGIKCLLHLIKYQLGSYTRFGLWELEVGGNVNNRPKTGTELNDSAYKNVSVT</sequence>
<proteinExistence type="predicted"/>
<protein>
    <submittedName>
        <fullName evidence="1">Uncharacterized protein</fullName>
    </submittedName>
</protein>
<evidence type="ECO:0000313" key="1">
    <source>
        <dbReference type="EMBL" id="PIA61065.1"/>
    </source>
</evidence>
<keyword evidence="2" id="KW-1185">Reference proteome</keyword>
<evidence type="ECO:0000313" key="2">
    <source>
        <dbReference type="Proteomes" id="UP000230069"/>
    </source>
</evidence>
<dbReference type="EMBL" id="KZ305020">
    <property type="protein sequence ID" value="PIA61065.1"/>
    <property type="molecule type" value="Genomic_DNA"/>
</dbReference>
<dbReference type="InParanoid" id="A0A2G5EZ72"/>
<name>A0A2G5EZ72_AQUCA</name>
<organism evidence="1 2">
    <name type="scientific">Aquilegia coerulea</name>
    <name type="common">Rocky mountain columbine</name>
    <dbReference type="NCBI Taxonomy" id="218851"/>
    <lineage>
        <taxon>Eukaryota</taxon>
        <taxon>Viridiplantae</taxon>
        <taxon>Streptophyta</taxon>
        <taxon>Embryophyta</taxon>
        <taxon>Tracheophyta</taxon>
        <taxon>Spermatophyta</taxon>
        <taxon>Magnoliopsida</taxon>
        <taxon>Ranunculales</taxon>
        <taxon>Ranunculaceae</taxon>
        <taxon>Thalictroideae</taxon>
        <taxon>Aquilegia</taxon>
    </lineage>
</organism>
<dbReference type="Proteomes" id="UP000230069">
    <property type="component" value="Unassembled WGS sequence"/>
</dbReference>
<gene>
    <name evidence="1" type="ORF">AQUCO_00300526v1</name>
</gene>
<accession>A0A2G5EZ72</accession>